<dbReference type="AlphaFoldDB" id="A0A2W5FFV2"/>
<name>A0A2W5FFV2_9BACT</name>
<accession>A0A2W5FFV2</accession>
<dbReference type="EMBL" id="QFOT01000104">
    <property type="protein sequence ID" value="PZP54865.1"/>
    <property type="molecule type" value="Genomic_DNA"/>
</dbReference>
<protein>
    <submittedName>
        <fullName evidence="1">Uncharacterized protein</fullName>
    </submittedName>
</protein>
<evidence type="ECO:0000313" key="2">
    <source>
        <dbReference type="Proteomes" id="UP000249739"/>
    </source>
</evidence>
<gene>
    <name evidence="1" type="ORF">DI586_08635</name>
</gene>
<reference evidence="1 2" key="1">
    <citation type="submission" date="2017-08" db="EMBL/GenBank/DDBJ databases">
        <title>Infants hospitalized years apart are colonized by the same room-sourced microbial strains.</title>
        <authorList>
            <person name="Brooks B."/>
            <person name="Olm M.R."/>
            <person name="Firek B.A."/>
            <person name="Baker R."/>
            <person name="Thomas B.C."/>
            <person name="Morowitz M.J."/>
            <person name="Banfield J.F."/>
        </authorList>
    </citation>
    <scope>NUCLEOTIDE SEQUENCE [LARGE SCALE GENOMIC DNA]</scope>
    <source>
        <strain evidence="1">S2_006_000_R2_64</strain>
    </source>
</reference>
<dbReference type="Proteomes" id="UP000249739">
    <property type="component" value="Unassembled WGS sequence"/>
</dbReference>
<comment type="caution">
    <text evidence="1">The sequence shown here is derived from an EMBL/GenBank/DDBJ whole genome shotgun (WGS) entry which is preliminary data.</text>
</comment>
<organism evidence="1 2">
    <name type="scientific">Micavibrio aeruginosavorus</name>
    <dbReference type="NCBI Taxonomy" id="349221"/>
    <lineage>
        <taxon>Bacteria</taxon>
        <taxon>Pseudomonadati</taxon>
        <taxon>Bdellovibrionota</taxon>
        <taxon>Bdellovibrionia</taxon>
        <taxon>Bdellovibrionales</taxon>
        <taxon>Pseudobdellovibrionaceae</taxon>
        <taxon>Micavibrio</taxon>
    </lineage>
</organism>
<evidence type="ECO:0000313" key="1">
    <source>
        <dbReference type="EMBL" id="PZP54865.1"/>
    </source>
</evidence>
<sequence>MDKAFSKAFLEEYKNNSKIYDANPKRLLKEKIYKRIIKDHPDWADKTSSLRRSGAKFNVAWAKTTYEAESNKS</sequence>
<proteinExistence type="predicted"/>